<dbReference type="Pfam" id="PF01597">
    <property type="entry name" value="GCV_H"/>
    <property type="match status" value="1"/>
</dbReference>
<dbReference type="EMBL" id="CP018477">
    <property type="protein sequence ID" value="ASV75693.1"/>
    <property type="molecule type" value="Genomic_DNA"/>
</dbReference>
<dbReference type="AlphaFoldDB" id="A0A286RIA1"/>
<evidence type="ECO:0000259" key="5">
    <source>
        <dbReference type="PROSITE" id="PS50968"/>
    </source>
</evidence>
<feature type="domain" description="Lipoyl-binding" evidence="5">
    <location>
        <begin position="35"/>
        <end position="117"/>
    </location>
</feature>
<evidence type="ECO:0000313" key="7">
    <source>
        <dbReference type="Proteomes" id="UP000215086"/>
    </source>
</evidence>
<dbReference type="InterPro" id="IPR002930">
    <property type="entry name" value="GCV_H"/>
</dbReference>
<comment type="similarity">
    <text evidence="1 3">Belongs to the GcvH family.</text>
</comment>
<dbReference type="KEGG" id="ttf:THTE_3091"/>
<dbReference type="InterPro" id="IPR011053">
    <property type="entry name" value="Single_hybrid_motif"/>
</dbReference>
<evidence type="ECO:0000256" key="1">
    <source>
        <dbReference type="ARBA" id="ARBA00009249"/>
    </source>
</evidence>
<dbReference type="NCBIfam" id="TIGR00527">
    <property type="entry name" value="gcvH"/>
    <property type="match status" value="1"/>
</dbReference>
<dbReference type="GO" id="GO:0019464">
    <property type="term" value="P:glycine decarboxylation via glycine cleavage system"/>
    <property type="evidence" value="ECO:0007669"/>
    <property type="project" value="UniProtKB-UniRule"/>
</dbReference>
<dbReference type="InterPro" id="IPR033753">
    <property type="entry name" value="GCV_H/Fam206"/>
</dbReference>
<evidence type="ECO:0000256" key="4">
    <source>
        <dbReference type="PIRSR" id="PIRSR617453-50"/>
    </source>
</evidence>
<organism evidence="6 7">
    <name type="scientific">Thermogutta terrifontis</name>
    <dbReference type="NCBI Taxonomy" id="1331910"/>
    <lineage>
        <taxon>Bacteria</taxon>
        <taxon>Pseudomonadati</taxon>
        <taxon>Planctomycetota</taxon>
        <taxon>Planctomycetia</taxon>
        <taxon>Pirellulales</taxon>
        <taxon>Thermoguttaceae</taxon>
        <taxon>Thermogutta</taxon>
    </lineage>
</organism>
<keyword evidence="7" id="KW-1185">Reference proteome</keyword>
<name>A0A286RIA1_9BACT</name>
<dbReference type="PANTHER" id="PTHR11715:SF3">
    <property type="entry name" value="GLYCINE CLEAVAGE SYSTEM H PROTEIN-RELATED"/>
    <property type="match status" value="1"/>
</dbReference>
<dbReference type="SUPFAM" id="SSF51230">
    <property type="entry name" value="Single hybrid motif"/>
    <property type="match status" value="1"/>
</dbReference>
<gene>
    <name evidence="3" type="primary">gcvH</name>
    <name evidence="6" type="ORF">THTE_3091</name>
</gene>
<dbReference type="GO" id="GO:0009249">
    <property type="term" value="P:protein lipoylation"/>
    <property type="evidence" value="ECO:0007669"/>
    <property type="project" value="TreeGrafter"/>
</dbReference>
<dbReference type="CDD" id="cd06848">
    <property type="entry name" value="GCS_H"/>
    <property type="match status" value="1"/>
</dbReference>
<comment type="function">
    <text evidence="3">The glycine cleavage system catalyzes the degradation of glycine. The H protein shuttles the methylamine group of glycine from the P protein to the T protein.</text>
</comment>
<protein>
    <recommendedName>
        <fullName evidence="3">Glycine cleavage system H protein</fullName>
    </recommendedName>
</protein>
<reference evidence="6 7" key="1">
    <citation type="journal article" name="Front. Microbiol.">
        <title>Sugar Metabolism of the First Thermophilic Planctomycete Thermogutta terrifontis: Comparative Genomic and Transcriptomic Approaches.</title>
        <authorList>
            <person name="Elcheninov A.G."/>
            <person name="Menzel P."/>
            <person name="Gudbergsdottir S.R."/>
            <person name="Slesarev A.I."/>
            <person name="Kadnikov V.V."/>
            <person name="Krogh A."/>
            <person name="Bonch-Osmolovskaya E.A."/>
            <person name="Peng X."/>
            <person name="Kublanov I.V."/>
        </authorList>
    </citation>
    <scope>NUCLEOTIDE SEQUENCE [LARGE SCALE GENOMIC DNA]</scope>
    <source>
        <strain evidence="6 7">R1</strain>
    </source>
</reference>
<evidence type="ECO:0000313" key="6">
    <source>
        <dbReference type="EMBL" id="ASV75693.1"/>
    </source>
</evidence>
<comment type="cofactor">
    <cofactor evidence="3">
        <name>(R)-lipoate</name>
        <dbReference type="ChEBI" id="CHEBI:83088"/>
    </cofactor>
    <text evidence="3">Binds 1 lipoyl cofactor covalently.</text>
</comment>
<proteinExistence type="inferred from homology"/>
<sequence>MSEKLRGKAVDAQDLKYTKTHEWVAISQNAEGKTIATVGITDFAVQAMSDLVFLELPPVGKQVRAGEPLGQIESVKAVSDIYSPVTGTVVEVHTDLTTHLEQLTADPFGQGWIAKLEVADTSELDQLLDRAAYEAQCASEAEEHG</sequence>
<dbReference type="Gene3D" id="2.40.50.100">
    <property type="match status" value="1"/>
</dbReference>
<accession>A0A286RIA1</accession>
<dbReference type="GO" id="GO:0005960">
    <property type="term" value="C:glycine cleavage complex"/>
    <property type="evidence" value="ECO:0007669"/>
    <property type="project" value="InterPro"/>
</dbReference>
<dbReference type="PANTHER" id="PTHR11715">
    <property type="entry name" value="GLYCINE CLEAVAGE SYSTEM H PROTEIN"/>
    <property type="match status" value="1"/>
</dbReference>
<dbReference type="PROSITE" id="PS50968">
    <property type="entry name" value="BIOTINYL_LIPOYL"/>
    <property type="match status" value="1"/>
</dbReference>
<evidence type="ECO:0000256" key="3">
    <source>
        <dbReference type="HAMAP-Rule" id="MF_00272"/>
    </source>
</evidence>
<dbReference type="NCBIfam" id="NF002270">
    <property type="entry name" value="PRK01202.1"/>
    <property type="match status" value="1"/>
</dbReference>
<dbReference type="Proteomes" id="UP000215086">
    <property type="component" value="Chromosome"/>
</dbReference>
<comment type="subunit">
    <text evidence="3">The glycine cleavage system is composed of four proteins: P, T, L and H.</text>
</comment>
<dbReference type="HAMAP" id="MF_00272">
    <property type="entry name" value="GcvH"/>
    <property type="match status" value="1"/>
</dbReference>
<dbReference type="InterPro" id="IPR017453">
    <property type="entry name" value="GCV_H_sub"/>
</dbReference>
<feature type="modified residue" description="N6-lipoyllysine" evidence="3 4">
    <location>
        <position position="76"/>
    </location>
</feature>
<dbReference type="PROSITE" id="PS00189">
    <property type="entry name" value="LIPOYL"/>
    <property type="match status" value="1"/>
</dbReference>
<dbReference type="InterPro" id="IPR003016">
    <property type="entry name" value="2-oxoA_DH_lipoyl-BS"/>
</dbReference>
<keyword evidence="2 3" id="KW-0450">Lipoyl</keyword>
<dbReference type="InterPro" id="IPR000089">
    <property type="entry name" value="Biotin_lipoyl"/>
</dbReference>
<dbReference type="GO" id="GO:0005829">
    <property type="term" value="C:cytosol"/>
    <property type="evidence" value="ECO:0007669"/>
    <property type="project" value="TreeGrafter"/>
</dbReference>
<evidence type="ECO:0000256" key="2">
    <source>
        <dbReference type="ARBA" id="ARBA00022823"/>
    </source>
</evidence>